<dbReference type="PANTHER" id="PTHR21411:SF0">
    <property type="entry name" value="REGULATORY PROTEIN ZESTE"/>
    <property type="match status" value="1"/>
</dbReference>
<evidence type="ECO:0000259" key="6">
    <source>
        <dbReference type="Pfam" id="PF13873"/>
    </source>
</evidence>
<sequence>MEDNKTPRKRVANFTADEKALLAQLIKKRPIIETKFTDGKSIVKKKMAWGSVTEEFNCNAHVTKRDTITLKRAWDNLKAMTRKARATERGNLIKTGGGPSDLPPTSQQGAIISMVEEAAPVIICEVQNTFDSDGTVLLSIENSQKENVHLEDFEAKLENSQTDTVEPEVTLEQNIGRIYHVQKALEVNRTLSHICLDEYMEQE</sequence>
<dbReference type="Proteomes" id="UP001153714">
    <property type="component" value="Chromosome 2"/>
</dbReference>
<dbReference type="AlphaFoldDB" id="A0A9N9R364"/>
<feature type="domain" description="Myb/SANT-like DNA-binding" evidence="6">
    <location>
        <begin position="10"/>
        <end position="86"/>
    </location>
</feature>
<keyword evidence="3" id="KW-0805">Transcription regulation</keyword>
<evidence type="ECO:0000256" key="2">
    <source>
        <dbReference type="ARBA" id="ARBA00016807"/>
    </source>
</evidence>
<dbReference type="InterPro" id="IPR028002">
    <property type="entry name" value="Myb_DNA-bind_5"/>
</dbReference>
<dbReference type="OrthoDB" id="6340111at2759"/>
<proteinExistence type="predicted"/>
<accession>A0A9N9R364</accession>
<reference evidence="7" key="1">
    <citation type="submission" date="2021-12" db="EMBL/GenBank/DDBJ databases">
        <authorList>
            <person name="King R."/>
        </authorList>
    </citation>
    <scope>NUCLEOTIDE SEQUENCE</scope>
</reference>
<keyword evidence="4" id="KW-0804">Transcription</keyword>
<protein>
    <recommendedName>
        <fullName evidence="2">Regulatory protein zeste</fullName>
    </recommendedName>
</protein>
<dbReference type="Pfam" id="PF13873">
    <property type="entry name" value="Myb_DNA-bind_5"/>
    <property type="match status" value="1"/>
</dbReference>
<evidence type="ECO:0000256" key="5">
    <source>
        <dbReference type="ARBA" id="ARBA00025466"/>
    </source>
</evidence>
<comment type="function">
    <text evidence="5">Involved in transvection phenomena (= synapsis-dependent gene expression), where the synaptic pairing of chromosomes carrying genes with which zeste interacts influences the expression of these genes. Zeste binds to DNA and stimulates transcription from a nearby promoter.</text>
</comment>
<reference evidence="7" key="2">
    <citation type="submission" date="2022-10" db="EMBL/GenBank/DDBJ databases">
        <authorList>
            <consortium name="ENA_rothamsted_submissions"/>
            <consortium name="culmorum"/>
            <person name="King R."/>
        </authorList>
    </citation>
    <scope>NUCLEOTIDE SEQUENCE</scope>
</reference>
<evidence type="ECO:0000256" key="3">
    <source>
        <dbReference type="ARBA" id="ARBA00023015"/>
    </source>
</evidence>
<evidence type="ECO:0000313" key="8">
    <source>
        <dbReference type="Proteomes" id="UP001153714"/>
    </source>
</evidence>
<comment type="subunit">
    <text evidence="1">Self-associates forming complexes of several hundred monomers.</text>
</comment>
<name>A0A9N9R364_9NEOP</name>
<keyword evidence="8" id="KW-1185">Reference proteome</keyword>
<evidence type="ECO:0000256" key="1">
    <source>
        <dbReference type="ARBA" id="ARBA00011764"/>
    </source>
</evidence>
<dbReference type="PANTHER" id="PTHR21411">
    <property type="entry name" value="APONTIC"/>
    <property type="match status" value="1"/>
</dbReference>
<evidence type="ECO:0000256" key="4">
    <source>
        <dbReference type="ARBA" id="ARBA00023163"/>
    </source>
</evidence>
<dbReference type="EMBL" id="OU893333">
    <property type="protein sequence ID" value="CAG9788628.1"/>
    <property type="molecule type" value="Genomic_DNA"/>
</dbReference>
<gene>
    <name evidence="7" type="ORF">DIATSA_LOCUS6423</name>
</gene>
<evidence type="ECO:0000313" key="7">
    <source>
        <dbReference type="EMBL" id="CAG9788628.1"/>
    </source>
</evidence>
<organism evidence="7 8">
    <name type="scientific">Diatraea saccharalis</name>
    <name type="common">sugarcane borer</name>
    <dbReference type="NCBI Taxonomy" id="40085"/>
    <lineage>
        <taxon>Eukaryota</taxon>
        <taxon>Metazoa</taxon>
        <taxon>Ecdysozoa</taxon>
        <taxon>Arthropoda</taxon>
        <taxon>Hexapoda</taxon>
        <taxon>Insecta</taxon>
        <taxon>Pterygota</taxon>
        <taxon>Neoptera</taxon>
        <taxon>Endopterygota</taxon>
        <taxon>Lepidoptera</taxon>
        <taxon>Glossata</taxon>
        <taxon>Ditrysia</taxon>
        <taxon>Pyraloidea</taxon>
        <taxon>Crambidae</taxon>
        <taxon>Crambinae</taxon>
        <taxon>Diatraea</taxon>
    </lineage>
</organism>